<organism evidence="1 2">
    <name type="scientific">Lithospermum erythrorhizon</name>
    <name type="common">Purple gromwell</name>
    <name type="synonym">Lithospermum officinale var. erythrorhizon</name>
    <dbReference type="NCBI Taxonomy" id="34254"/>
    <lineage>
        <taxon>Eukaryota</taxon>
        <taxon>Viridiplantae</taxon>
        <taxon>Streptophyta</taxon>
        <taxon>Embryophyta</taxon>
        <taxon>Tracheophyta</taxon>
        <taxon>Spermatophyta</taxon>
        <taxon>Magnoliopsida</taxon>
        <taxon>eudicotyledons</taxon>
        <taxon>Gunneridae</taxon>
        <taxon>Pentapetalae</taxon>
        <taxon>asterids</taxon>
        <taxon>lamiids</taxon>
        <taxon>Boraginales</taxon>
        <taxon>Boraginaceae</taxon>
        <taxon>Boraginoideae</taxon>
        <taxon>Lithospermeae</taxon>
        <taxon>Lithospermum</taxon>
    </lineage>
</organism>
<accession>A0AAV3RNT6</accession>
<proteinExistence type="predicted"/>
<comment type="caution">
    <text evidence="1">The sequence shown here is derived from an EMBL/GenBank/DDBJ whole genome shotgun (WGS) entry which is preliminary data.</text>
</comment>
<protein>
    <submittedName>
        <fullName evidence="1">Uncharacterized protein</fullName>
    </submittedName>
</protein>
<name>A0AAV3RNT6_LITER</name>
<gene>
    <name evidence="1" type="ORF">LIER_30756</name>
</gene>
<dbReference type="EMBL" id="BAABME010011159">
    <property type="protein sequence ID" value="GAA0183328.1"/>
    <property type="molecule type" value="Genomic_DNA"/>
</dbReference>
<evidence type="ECO:0000313" key="1">
    <source>
        <dbReference type="EMBL" id="GAA0183328.1"/>
    </source>
</evidence>
<sequence length="180" mass="19779">MRVSLNPHLSDVVTGMSGSPRFRMIDIDSTMNQVTATLMPHAKQGPIVETDHATTMPLVTPIHDVPTIGPGYDKGKQPCEGRCHSKRYPASGLSIRHDAGGSSNADLQKQADELKVLLKCITPGQGPVKHSTLLPFSDRLRPTMMPRGFRMPKFKTLSGFGDPSNHLKSFDSQLSFWAER</sequence>
<reference evidence="1 2" key="1">
    <citation type="submission" date="2024-01" db="EMBL/GenBank/DDBJ databases">
        <title>The complete chloroplast genome sequence of Lithospermum erythrorhizon: insights into the phylogenetic relationship among Boraginaceae species and the maternal lineages of purple gromwells.</title>
        <authorList>
            <person name="Okada T."/>
            <person name="Watanabe K."/>
        </authorList>
    </citation>
    <scope>NUCLEOTIDE SEQUENCE [LARGE SCALE GENOMIC DNA]</scope>
</reference>
<keyword evidence="2" id="KW-1185">Reference proteome</keyword>
<dbReference type="Proteomes" id="UP001454036">
    <property type="component" value="Unassembled WGS sequence"/>
</dbReference>
<evidence type="ECO:0000313" key="2">
    <source>
        <dbReference type="Proteomes" id="UP001454036"/>
    </source>
</evidence>
<dbReference type="AlphaFoldDB" id="A0AAV3RNT6"/>